<organism evidence="6 7">
    <name type="scientific">Streptomyces werraensis</name>
    <dbReference type="NCBI Taxonomy" id="68284"/>
    <lineage>
        <taxon>Bacteria</taxon>
        <taxon>Bacillati</taxon>
        <taxon>Actinomycetota</taxon>
        <taxon>Actinomycetes</taxon>
        <taxon>Kitasatosporales</taxon>
        <taxon>Streptomycetaceae</taxon>
        <taxon>Streptomyces</taxon>
    </lineage>
</organism>
<evidence type="ECO:0000313" key="6">
    <source>
        <dbReference type="EMBL" id="MEV5250068.1"/>
    </source>
</evidence>
<protein>
    <submittedName>
        <fullName evidence="6">Amino acid adenylation domain-containing protein</fullName>
    </submittedName>
</protein>
<evidence type="ECO:0000313" key="7">
    <source>
        <dbReference type="Proteomes" id="UP001552527"/>
    </source>
</evidence>
<dbReference type="InterPro" id="IPR036736">
    <property type="entry name" value="ACP-like_sf"/>
</dbReference>
<dbReference type="Pfam" id="PF00668">
    <property type="entry name" value="Condensation"/>
    <property type="match status" value="2"/>
</dbReference>
<dbReference type="Gene3D" id="3.30.559.10">
    <property type="entry name" value="Chloramphenicol acetyltransferase-like domain"/>
    <property type="match status" value="2"/>
</dbReference>
<gene>
    <name evidence="6" type="ORF">AB0K95_33200</name>
</gene>
<dbReference type="InterPro" id="IPR009081">
    <property type="entry name" value="PP-bd_ACP"/>
</dbReference>
<dbReference type="SUPFAM" id="SSF56801">
    <property type="entry name" value="Acetyl-CoA synthetase-like"/>
    <property type="match status" value="3"/>
</dbReference>
<dbReference type="InterPro" id="IPR001242">
    <property type="entry name" value="Condensation_dom"/>
</dbReference>
<evidence type="ECO:0000259" key="5">
    <source>
        <dbReference type="PROSITE" id="PS50075"/>
    </source>
</evidence>
<dbReference type="Pfam" id="PF00501">
    <property type="entry name" value="AMP-binding"/>
    <property type="match status" value="3"/>
</dbReference>
<feature type="region of interest" description="Disordered" evidence="4">
    <location>
        <begin position="470"/>
        <end position="493"/>
    </location>
</feature>
<dbReference type="Gene3D" id="2.30.38.10">
    <property type="entry name" value="Luciferase, Domain 3"/>
    <property type="match status" value="2"/>
</dbReference>
<evidence type="ECO:0000256" key="1">
    <source>
        <dbReference type="ARBA" id="ARBA00001957"/>
    </source>
</evidence>
<dbReference type="Gene3D" id="3.40.50.12780">
    <property type="entry name" value="N-terminal domain of ligase-like"/>
    <property type="match status" value="1"/>
</dbReference>
<dbReference type="NCBIfam" id="TIGR01733">
    <property type="entry name" value="AA-adenyl-dom"/>
    <property type="match status" value="2"/>
</dbReference>
<feature type="domain" description="Carrier" evidence="5">
    <location>
        <begin position="1554"/>
        <end position="1629"/>
    </location>
</feature>
<dbReference type="RefSeq" id="WP_364027894.1">
    <property type="nucleotide sequence ID" value="NZ_JBFATE010000032.1"/>
</dbReference>
<dbReference type="Pfam" id="PF00550">
    <property type="entry name" value="PP-binding"/>
    <property type="match status" value="2"/>
</dbReference>
<reference evidence="6 7" key="1">
    <citation type="submission" date="2024-06" db="EMBL/GenBank/DDBJ databases">
        <title>The Natural Products Discovery Center: Release of the First 8490 Sequenced Strains for Exploring Actinobacteria Biosynthetic Diversity.</title>
        <authorList>
            <person name="Kalkreuter E."/>
            <person name="Kautsar S.A."/>
            <person name="Yang D."/>
            <person name="Bader C.D."/>
            <person name="Teijaro C.N."/>
            <person name="Fluegel L."/>
            <person name="Davis C.M."/>
            <person name="Simpson J.R."/>
            <person name="Lauterbach L."/>
            <person name="Steele A.D."/>
            <person name="Gui C."/>
            <person name="Meng S."/>
            <person name="Li G."/>
            <person name="Viehrig K."/>
            <person name="Ye F."/>
            <person name="Su P."/>
            <person name="Kiefer A.F."/>
            <person name="Nichols A."/>
            <person name="Cepeda A.J."/>
            <person name="Yan W."/>
            <person name="Fan B."/>
            <person name="Jiang Y."/>
            <person name="Adhikari A."/>
            <person name="Zheng C.-J."/>
            <person name="Schuster L."/>
            <person name="Cowan T.M."/>
            <person name="Smanski M.J."/>
            <person name="Chevrette M.G."/>
            <person name="De Carvalho L.P.S."/>
            <person name="Shen B."/>
        </authorList>
    </citation>
    <scope>NUCLEOTIDE SEQUENCE [LARGE SCALE GENOMIC DNA]</scope>
    <source>
        <strain evidence="6 7">NPDC052768</strain>
    </source>
</reference>
<dbReference type="SMART" id="SM00823">
    <property type="entry name" value="PKS_PP"/>
    <property type="match status" value="2"/>
</dbReference>
<dbReference type="InterPro" id="IPR025110">
    <property type="entry name" value="AMP-bd_C"/>
</dbReference>
<dbReference type="Gene3D" id="3.30.300.30">
    <property type="match status" value="2"/>
</dbReference>
<dbReference type="InterPro" id="IPR042099">
    <property type="entry name" value="ANL_N_sf"/>
</dbReference>
<feature type="domain" description="Carrier" evidence="5">
    <location>
        <begin position="491"/>
        <end position="566"/>
    </location>
</feature>
<dbReference type="Proteomes" id="UP001552527">
    <property type="component" value="Unassembled WGS sequence"/>
</dbReference>
<dbReference type="Gene3D" id="1.10.1200.10">
    <property type="entry name" value="ACP-like"/>
    <property type="match status" value="2"/>
</dbReference>
<comment type="cofactor">
    <cofactor evidence="1">
        <name>pantetheine 4'-phosphate</name>
        <dbReference type="ChEBI" id="CHEBI:47942"/>
    </cofactor>
</comment>
<dbReference type="Pfam" id="PF13193">
    <property type="entry name" value="AMP-binding_C"/>
    <property type="match status" value="2"/>
</dbReference>
<dbReference type="CDD" id="cd19540">
    <property type="entry name" value="LCL_NRPS-like"/>
    <property type="match status" value="2"/>
</dbReference>
<dbReference type="InterPro" id="IPR023213">
    <property type="entry name" value="CAT-like_dom_sf"/>
</dbReference>
<proteinExistence type="predicted"/>
<dbReference type="SUPFAM" id="SSF47336">
    <property type="entry name" value="ACP-like"/>
    <property type="match status" value="2"/>
</dbReference>
<dbReference type="Gene3D" id="3.30.559.30">
    <property type="entry name" value="Nonribosomal peptide synthetase, condensation domain"/>
    <property type="match status" value="2"/>
</dbReference>
<feature type="non-terminal residue" evidence="6">
    <location>
        <position position="2168"/>
    </location>
</feature>
<dbReference type="InterPro" id="IPR000873">
    <property type="entry name" value="AMP-dep_synth/lig_dom"/>
</dbReference>
<keyword evidence="7" id="KW-1185">Reference proteome</keyword>
<accession>A0ABV3JR34</accession>
<dbReference type="InterPro" id="IPR020806">
    <property type="entry name" value="PKS_PP-bd"/>
</dbReference>
<evidence type="ECO:0000256" key="3">
    <source>
        <dbReference type="ARBA" id="ARBA00022553"/>
    </source>
</evidence>
<dbReference type="EMBL" id="JBFATE010000032">
    <property type="protein sequence ID" value="MEV5250068.1"/>
    <property type="molecule type" value="Genomic_DNA"/>
</dbReference>
<keyword evidence="2" id="KW-0596">Phosphopantetheine</keyword>
<sequence>MAVRCAGRELSYRELDERANRLAHRLLELGVGAEAPVAVLMERSVDLVVALLAALKAGAFYLPLHNGYPLERLQWIVDETKAPVMLTDRAMRGRGVPAAPVVVTVDEAGESAGFPVTDPGVESRPDQLAYVMYTSGSTGRPKGVAVTHRNVLDLVVDSMFVPGAHERVLMVIPYAFDPSIYGLWVPLLHGGRTVITPEGDLSVAALGRLIAEEEITALDVSAGLFQVMAEEDPRCFSGAREVITGGDVVSPTAVRRVVEHCPGIVVRSAYGPTETTLYATQHPWMLGSELPAPLPIGRPLDDMRAYVLDERLSPVPAGVTGELYLAGAGLARGYLGRADLTAERFVADPFGPAGGRMYRTGDLARSSADGVLDFVGRADDQVKIRGFRIELGEIEAVLGRCPGVSQVAVVVREDQPGAKRLVAYVVADPGRGGEVDVEALRARAAGRLPDYMVPSVFVVLDRLPLTTNGKLDRRALPAPDPSTAAAGTGRGPRTPREEILCGLFAEVLGVPAIGIDDDFFALGGHSLLATRLVSRVRAALGAELVVRNVFEAPTVAALAERIDGAAAARPSLTSRVRPERVPLSAAQNRLWFLDKLQETRATYNLPLSVRLSGRLDRSALRAALEDVVDRHESLRTVFPEDDRGVPFQRIVPAARVMRDFDVVEIDGSALPTAISALAGERFDLAVNPPVRFRLFALSQTEHVLFLLTHHIAFDGWSLAPLSRDLGRAYAARCAGTRPAWSALPVQYADYTLWQRELLGSQDDPASLVSGQLDFWTRALEGVPDQLELPCDHPRPSVAGHRGGTVSFELDAELHRRLTELGRTHQVSLFMVMQAAFAALLSRLGAGDDIPVGTPVANRTDEAMTDLVGFFVNTLVIRTDTSGDPSFQQLLSRVREVCLDAFAHQDVPFELLVNRLNPVRSSARHPLFQVLLAMQNNTSVPLDLPGLAADVSLGDTDAAKFDLTLELFERDADGVADGIGGRLGYALDLFTARTAQRIADCFTRLLAAVAEDPQLPVSRVDLLSPEERRELVVERNDTAAPYADDTTLHRLVQEQAARTPDAPAVIRGTDVLTYGELDARANQLAHHLIARGVRPEQLVPICVERGFDAVVAVLGVLKAGAVYVPLNHEYPVHQVEFMVADVNAPLVITQARLQDRLGDTSAERLLIDQERHEIATRPATDPGTPAGPGSLAHVIFTSGSTGTPKGVMIEHRSLCRIVGSDLFAGLGPGDVVAQPSNFSWDAFTFECWPALTSGAAMAVMDKEVLLDAATLKAALRRHKVTMMWLTAPLLRQHLQDCPDLLDGVTSVFYGGEAVDRPVIDALVDGPWAPQRLIHGYGPSEATVFTTSYQVRRDMPRSGQIPIGRPVENTEVFVVDDNGALVPPGVPGELWVGGPGLARGYWNRPELTAERFIKHPFSDDPRARVYRSGDVVRWRADGLLEFVGRVDDQVKIRGLRVELGGVESVLGRFPGLAEAAVVVREERPGDKRLVAYVVPEAGGEVTTAALRAHVGGLLPDFMVPSAFVVLDRLPLTTNGKLDRRALPAPVYEGAAAGGRGPRDAREEILCGLFAEVLGVPAVGVDDDFFALGGHSLLATRLAGRVRSVLGAELGVRHVFDSPTVAALAEHLADAATARPALTARTRPDRLPLSPAQSRLWFLDRLEETGTTYNVPVAWRITGDLDADALEQALSDVVARHESLRTVFREIDGSPVQVVLGLDTADVKLHRVGCGADELDAVLRDAERHLFDLSAELPLRATLFTVGRDEHVLLLVMHHIASDGASMGPLGRDLETAFRARLQGAEPSWPKLAVQYADYTLWQRELLGTEDDPHSPASEQLAFWTRALEGVPDELELPFDRPRPKVAGHHGDSVFFDLDADVHRGMADLARATGATTFMVAQAALALVLTKMGAGTDIPIGTPVAGRADEALDDLVGFFVNTLVLRTDTSGDPTFLELLERVREADLAAYSHQDVPFDRLVEVLNPRRSLARHPLFQVLLNLRSGEDDSLNLPGLSVQEIVGEQRTAKFDLSLNLLTQHTDQGLPGPVRAYVTYATELFDRETVERLSTRLVRVLESVVADPARPLSRIDVIDPHERVLLLESWAGAAAGEGLGAGSVQAAFAAQALRSPDAVAVRCAGRELSYRELDERANRLAHRLLESGVGAEAPVAVLMER</sequence>
<dbReference type="InterPro" id="IPR045851">
    <property type="entry name" value="AMP-bd_C_sf"/>
</dbReference>
<comment type="caution">
    <text evidence="6">The sequence shown here is derived from an EMBL/GenBank/DDBJ whole genome shotgun (WGS) entry which is preliminary data.</text>
</comment>
<dbReference type="PANTHER" id="PTHR45527">
    <property type="entry name" value="NONRIBOSOMAL PEPTIDE SYNTHETASE"/>
    <property type="match status" value="1"/>
</dbReference>
<name>A0ABV3JR34_9ACTN</name>
<dbReference type="Gene3D" id="3.40.50.980">
    <property type="match status" value="4"/>
</dbReference>
<dbReference type="PROSITE" id="PS50075">
    <property type="entry name" value="CARRIER"/>
    <property type="match status" value="2"/>
</dbReference>
<dbReference type="CDD" id="cd12117">
    <property type="entry name" value="A_NRPS_Srf_like"/>
    <property type="match status" value="2"/>
</dbReference>
<keyword evidence="3" id="KW-0597">Phosphoprotein</keyword>
<evidence type="ECO:0000256" key="2">
    <source>
        <dbReference type="ARBA" id="ARBA00022450"/>
    </source>
</evidence>
<dbReference type="InterPro" id="IPR020845">
    <property type="entry name" value="AMP-binding_CS"/>
</dbReference>
<dbReference type="NCBIfam" id="NF003417">
    <property type="entry name" value="PRK04813.1"/>
    <property type="match status" value="3"/>
</dbReference>
<dbReference type="SUPFAM" id="SSF52777">
    <property type="entry name" value="CoA-dependent acyltransferases"/>
    <property type="match status" value="4"/>
</dbReference>
<dbReference type="InterPro" id="IPR006162">
    <property type="entry name" value="Ppantetheine_attach_site"/>
</dbReference>
<dbReference type="PANTHER" id="PTHR45527:SF1">
    <property type="entry name" value="FATTY ACID SYNTHASE"/>
    <property type="match status" value="1"/>
</dbReference>
<dbReference type="PROSITE" id="PS00012">
    <property type="entry name" value="PHOSPHOPANTETHEINE"/>
    <property type="match status" value="2"/>
</dbReference>
<evidence type="ECO:0000256" key="4">
    <source>
        <dbReference type="SAM" id="MobiDB-lite"/>
    </source>
</evidence>
<dbReference type="InterPro" id="IPR010071">
    <property type="entry name" value="AA_adenyl_dom"/>
</dbReference>
<dbReference type="PROSITE" id="PS00455">
    <property type="entry name" value="AMP_BINDING"/>
    <property type="match status" value="2"/>
</dbReference>